<evidence type="ECO:0000256" key="2">
    <source>
        <dbReference type="SAM" id="MobiDB-lite"/>
    </source>
</evidence>
<evidence type="ECO:0000256" key="1">
    <source>
        <dbReference type="ARBA" id="ARBA00023125"/>
    </source>
</evidence>
<feature type="domain" description="HTH cro/C1-type" evidence="3">
    <location>
        <begin position="7"/>
        <end position="62"/>
    </location>
</feature>
<protein>
    <recommendedName>
        <fullName evidence="3">HTH cro/C1-type domain-containing protein</fullName>
    </recommendedName>
</protein>
<sequence>MKLGDRIRELREEFGLTQGQLAGSASVSQGYLSQLENGDVKSPSAAVLLRVAKAIQVDPNDLFEAAGYPTVRTLRQIYQDYESNIDPELLRYLGRLPRDRQRRLLLLLQGMETVVVEGEGSDGRAVELTTRGKPGNGRSVGRRLRDGVRASRAQG</sequence>
<dbReference type="PROSITE" id="PS50943">
    <property type="entry name" value="HTH_CROC1"/>
    <property type="match status" value="1"/>
</dbReference>
<dbReference type="GO" id="GO:0003700">
    <property type="term" value="F:DNA-binding transcription factor activity"/>
    <property type="evidence" value="ECO:0007669"/>
    <property type="project" value="TreeGrafter"/>
</dbReference>
<name>A0A0F9MHM8_9ZZZZ</name>
<feature type="region of interest" description="Disordered" evidence="2">
    <location>
        <begin position="121"/>
        <end position="155"/>
    </location>
</feature>
<dbReference type="Gene3D" id="1.10.260.40">
    <property type="entry name" value="lambda repressor-like DNA-binding domains"/>
    <property type="match status" value="1"/>
</dbReference>
<gene>
    <name evidence="4" type="ORF">LCGC14_1458890</name>
</gene>
<keyword evidence="1" id="KW-0238">DNA-binding</keyword>
<dbReference type="PANTHER" id="PTHR46797">
    <property type="entry name" value="HTH-TYPE TRANSCRIPTIONAL REGULATOR"/>
    <property type="match status" value="1"/>
</dbReference>
<comment type="caution">
    <text evidence="4">The sequence shown here is derived from an EMBL/GenBank/DDBJ whole genome shotgun (WGS) entry which is preliminary data.</text>
</comment>
<dbReference type="EMBL" id="LAZR01010133">
    <property type="protein sequence ID" value="KKM68637.1"/>
    <property type="molecule type" value="Genomic_DNA"/>
</dbReference>
<dbReference type="CDD" id="cd00093">
    <property type="entry name" value="HTH_XRE"/>
    <property type="match status" value="1"/>
</dbReference>
<dbReference type="SMART" id="SM00530">
    <property type="entry name" value="HTH_XRE"/>
    <property type="match status" value="1"/>
</dbReference>
<evidence type="ECO:0000313" key="4">
    <source>
        <dbReference type="EMBL" id="KKM68637.1"/>
    </source>
</evidence>
<dbReference type="InterPro" id="IPR001387">
    <property type="entry name" value="Cro/C1-type_HTH"/>
</dbReference>
<dbReference type="Pfam" id="PF13560">
    <property type="entry name" value="HTH_31"/>
    <property type="match status" value="1"/>
</dbReference>
<dbReference type="SUPFAM" id="SSF47413">
    <property type="entry name" value="lambda repressor-like DNA-binding domains"/>
    <property type="match status" value="1"/>
</dbReference>
<dbReference type="InterPro" id="IPR010982">
    <property type="entry name" value="Lambda_DNA-bd_dom_sf"/>
</dbReference>
<dbReference type="GO" id="GO:0003677">
    <property type="term" value="F:DNA binding"/>
    <property type="evidence" value="ECO:0007669"/>
    <property type="project" value="UniProtKB-KW"/>
</dbReference>
<accession>A0A0F9MHM8</accession>
<dbReference type="AlphaFoldDB" id="A0A0F9MHM8"/>
<evidence type="ECO:0000259" key="3">
    <source>
        <dbReference type="PROSITE" id="PS50943"/>
    </source>
</evidence>
<organism evidence="4">
    <name type="scientific">marine sediment metagenome</name>
    <dbReference type="NCBI Taxonomy" id="412755"/>
    <lineage>
        <taxon>unclassified sequences</taxon>
        <taxon>metagenomes</taxon>
        <taxon>ecological metagenomes</taxon>
    </lineage>
</organism>
<dbReference type="PANTHER" id="PTHR46797:SF1">
    <property type="entry name" value="METHYLPHOSPHONATE SYNTHASE"/>
    <property type="match status" value="1"/>
</dbReference>
<reference evidence="4" key="1">
    <citation type="journal article" date="2015" name="Nature">
        <title>Complex archaea that bridge the gap between prokaryotes and eukaryotes.</title>
        <authorList>
            <person name="Spang A."/>
            <person name="Saw J.H."/>
            <person name="Jorgensen S.L."/>
            <person name="Zaremba-Niedzwiedzka K."/>
            <person name="Martijn J."/>
            <person name="Lind A.E."/>
            <person name="van Eijk R."/>
            <person name="Schleper C."/>
            <person name="Guy L."/>
            <person name="Ettema T.J."/>
        </authorList>
    </citation>
    <scope>NUCLEOTIDE SEQUENCE</scope>
</reference>
<proteinExistence type="predicted"/>
<dbReference type="GO" id="GO:0005829">
    <property type="term" value="C:cytosol"/>
    <property type="evidence" value="ECO:0007669"/>
    <property type="project" value="TreeGrafter"/>
</dbReference>
<dbReference type="InterPro" id="IPR050807">
    <property type="entry name" value="TransReg_Diox_bact_type"/>
</dbReference>